<feature type="transmembrane region" description="Helical" evidence="1">
    <location>
        <begin position="109"/>
        <end position="127"/>
    </location>
</feature>
<feature type="transmembrane region" description="Helical" evidence="1">
    <location>
        <begin position="139"/>
        <end position="159"/>
    </location>
</feature>
<dbReference type="EMBL" id="FQUG01000007">
    <property type="protein sequence ID" value="SHF10510.1"/>
    <property type="molecule type" value="Genomic_DNA"/>
</dbReference>
<dbReference type="Gene3D" id="3.40.50.360">
    <property type="match status" value="1"/>
</dbReference>
<dbReference type="Proteomes" id="UP000184404">
    <property type="component" value="Unassembled WGS sequence"/>
</dbReference>
<keyword evidence="4" id="KW-1185">Reference proteome</keyword>
<feature type="domain" description="Flavodoxin-like" evidence="2">
    <location>
        <begin position="219"/>
        <end position="337"/>
    </location>
</feature>
<dbReference type="OrthoDB" id="9806505at2"/>
<dbReference type="AlphaFoldDB" id="A0A1M4YXP1"/>
<feature type="transmembrane region" description="Helical" evidence="1">
    <location>
        <begin position="34"/>
        <end position="50"/>
    </location>
</feature>
<evidence type="ECO:0000256" key="1">
    <source>
        <dbReference type="SAM" id="Phobius"/>
    </source>
</evidence>
<name>A0A1M4YXP1_9FIRM</name>
<evidence type="ECO:0000313" key="3">
    <source>
        <dbReference type="EMBL" id="SHF10510.1"/>
    </source>
</evidence>
<dbReference type="RefSeq" id="WP_072935933.1">
    <property type="nucleotide sequence ID" value="NZ_FQUG01000007.1"/>
</dbReference>
<dbReference type="SUPFAM" id="SSF52218">
    <property type="entry name" value="Flavoproteins"/>
    <property type="match status" value="1"/>
</dbReference>
<feature type="transmembrane region" description="Helical" evidence="1">
    <location>
        <begin position="71"/>
        <end position="89"/>
    </location>
</feature>
<dbReference type="GO" id="GO:0010181">
    <property type="term" value="F:FMN binding"/>
    <property type="evidence" value="ECO:0007669"/>
    <property type="project" value="InterPro"/>
</dbReference>
<dbReference type="InterPro" id="IPR029039">
    <property type="entry name" value="Flavoprotein-like_sf"/>
</dbReference>
<dbReference type="STRING" id="1123243.SAMN02745190_01845"/>
<feature type="transmembrane region" description="Helical" evidence="1">
    <location>
        <begin position="12"/>
        <end position="28"/>
    </location>
</feature>
<protein>
    <recommendedName>
        <fullName evidence="2">Flavodoxin-like domain-containing protein</fullName>
    </recommendedName>
</protein>
<evidence type="ECO:0000259" key="2">
    <source>
        <dbReference type="Pfam" id="PF12682"/>
    </source>
</evidence>
<keyword evidence="1" id="KW-0472">Membrane</keyword>
<dbReference type="PANTHER" id="PTHR39201:SF1">
    <property type="entry name" value="FLAVODOXIN-LIKE DOMAIN-CONTAINING PROTEIN"/>
    <property type="match status" value="1"/>
</dbReference>
<organism evidence="3 4">
    <name type="scientific">Schwartzia succinivorans DSM 10502</name>
    <dbReference type="NCBI Taxonomy" id="1123243"/>
    <lineage>
        <taxon>Bacteria</taxon>
        <taxon>Bacillati</taxon>
        <taxon>Bacillota</taxon>
        <taxon>Negativicutes</taxon>
        <taxon>Selenomonadales</taxon>
        <taxon>Selenomonadaceae</taxon>
        <taxon>Schwartzia</taxon>
    </lineage>
</organism>
<gene>
    <name evidence="3" type="ORF">SAMN02745190_01845</name>
</gene>
<reference evidence="3 4" key="1">
    <citation type="submission" date="2016-11" db="EMBL/GenBank/DDBJ databases">
        <authorList>
            <person name="Jaros S."/>
            <person name="Januszkiewicz K."/>
            <person name="Wedrychowicz H."/>
        </authorList>
    </citation>
    <scope>NUCLEOTIDE SEQUENCE [LARGE SCALE GENOMIC DNA]</scope>
    <source>
        <strain evidence="3 4">DSM 10502</strain>
    </source>
</reference>
<dbReference type="InterPro" id="IPR008254">
    <property type="entry name" value="Flavodoxin/NO_synth"/>
</dbReference>
<keyword evidence="1" id="KW-1133">Transmembrane helix</keyword>
<keyword evidence="1" id="KW-0812">Transmembrane</keyword>
<sequence length="365" mass="40009">MGKTAAKKCIDILLLLLFFIELGGMFFPSLLHELLGFCLLALVLVHNAINNQFYKNFFRGTNNTHRTANKISIILFGVSLLILAVSGIALSPDLLANAHFAENLNWRSIHLGAAIAALILLFTHLLLHAGRYIHGRRFVIAAGAVFVLAAAGIFGMPYLDRWFHQVHVDREKIVQGEKVPFRGRVLTVYFSRVGNTDFPPNVDAVSGASVMKDKETIIGNAEMIAAMAHNAAGGEIYAIRTEKTYPAGYIDTTKEGKKEIAAGERPAIREPFPAAEEYDVIILVYPLWWNTMPMAVESFLERYDLSGKTILPIVTHGSGGAGDSLSALRRATNATVASDCLTIYSSDIPASRQAIADYLKKYAVK</sequence>
<dbReference type="GO" id="GO:0016651">
    <property type="term" value="F:oxidoreductase activity, acting on NAD(P)H"/>
    <property type="evidence" value="ECO:0007669"/>
    <property type="project" value="UniProtKB-ARBA"/>
</dbReference>
<accession>A0A1M4YXP1</accession>
<evidence type="ECO:0000313" key="4">
    <source>
        <dbReference type="Proteomes" id="UP000184404"/>
    </source>
</evidence>
<dbReference type="PANTHER" id="PTHR39201">
    <property type="entry name" value="EXPORTED PROTEIN-RELATED"/>
    <property type="match status" value="1"/>
</dbReference>
<proteinExistence type="predicted"/>
<dbReference type="Pfam" id="PF12682">
    <property type="entry name" value="Flavodoxin_4"/>
    <property type="match status" value="1"/>
</dbReference>